<keyword evidence="2" id="KW-0812">Transmembrane</keyword>
<gene>
    <name evidence="3" type="ORF">EWM57_09420</name>
</gene>
<sequence>MDSRPSLRFLKAGQLTILLICAVFLLAGVGAAVAFGSYLHNRVVVSVLISTELAALLVGSLLGFLFGIPRLNKDYSPYDDYKTKNKYAPNTNLEDISDWLTKIIVGVTLTQVNNIAPAFMSIANYLHRNTPCTAPQCVLIKPFTIAVLVYFLIIGFAISYFSTRLLLPKFLIMAENNELLTAKNAILSANLQNVLNDTPEAPADPVVGYAPDSAPPASEGPSAAAPPLPASDADSSRPAKLIKSLTRSELNALKAIANSGNRYTVQGFLPYNFFTALSLLVDKNIVAIMDGGSSIGKGATLSLVDKDVLAKVS</sequence>
<dbReference type="Proteomes" id="UP000294155">
    <property type="component" value="Unassembled WGS sequence"/>
</dbReference>
<dbReference type="AlphaFoldDB" id="A0A4Q5LDP0"/>
<keyword evidence="2" id="KW-1133">Transmembrane helix</keyword>
<evidence type="ECO:0000313" key="4">
    <source>
        <dbReference type="Proteomes" id="UP000294155"/>
    </source>
</evidence>
<reference evidence="3 4" key="1">
    <citation type="submission" date="2019-02" db="EMBL/GenBank/DDBJ databases">
        <title>Bacterial novel species isolated from soil.</title>
        <authorList>
            <person name="Jung H.-Y."/>
        </authorList>
    </citation>
    <scope>NUCLEOTIDE SEQUENCE [LARGE SCALE GENOMIC DNA]</scope>
    <source>
        <strain evidence="3 4">1-3-3-3</strain>
    </source>
</reference>
<dbReference type="RefSeq" id="WP_129920894.1">
    <property type="nucleotide sequence ID" value="NZ_SEWE01000016.1"/>
</dbReference>
<feature type="transmembrane region" description="Helical" evidence="2">
    <location>
        <begin position="138"/>
        <end position="161"/>
    </location>
</feature>
<comment type="caution">
    <text evidence="3">The sequence shown here is derived from an EMBL/GenBank/DDBJ whole genome shotgun (WGS) entry which is preliminary data.</text>
</comment>
<evidence type="ECO:0000256" key="1">
    <source>
        <dbReference type="SAM" id="MobiDB-lite"/>
    </source>
</evidence>
<evidence type="ECO:0000313" key="3">
    <source>
        <dbReference type="EMBL" id="RYU79894.1"/>
    </source>
</evidence>
<keyword evidence="2" id="KW-0472">Membrane</keyword>
<proteinExistence type="predicted"/>
<protein>
    <submittedName>
        <fullName evidence="3">Uncharacterized protein</fullName>
    </submittedName>
</protein>
<name>A0A4Q5LDP0_9BACT</name>
<feature type="compositionally biased region" description="Low complexity" evidence="1">
    <location>
        <begin position="210"/>
        <end position="223"/>
    </location>
</feature>
<feature type="region of interest" description="Disordered" evidence="1">
    <location>
        <begin position="205"/>
        <end position="236"/>
    </location>
</feature>
<keyword evidence="4" id="KW-1185">Reference proteome</keyword>
<evidence type="ECO:0000256" key="2">
    <source>
        <dbReference type="SAM" id="Phobius"/>
    </source>
</evidence>
<dbReference type="EMBL" id="SEWE01000016">
    <property type="protein sequence ID" value="RYU79894.1"/>
    <property type="molecule type" value="Genomic_DNA"/>
</dbReference>
<feature type="transmembrane region" description="Helical" evidence="2">
    <location>
        <begin position="47"/>
        <end position="68"/>
    </location>
</feature>
<accession>A0A4Q5LDP0</accession>
<organism evidence="3 4">
    <name type="scientific">Hymenobacter persicinus</name>
    <dbReference type="NCBI Taxonomy" id="2025506"/>
    <lineage>
        <taxon>Bacteria</taxon>
        <taxon>Pseudomonadati</taxon>
        <taxon>Bacteroidota</taxon>
        <taxon>Cytophagia</taxon>
        <taxon>Cytophagales</taxon>
        <taxon>Hymenobacteraceae</taxon>
        <taxon>Hymenobacter</taxon>
    </lineage>
</organism>
<dbReference type="OrthoDB" id="1257168at2"/>